<keyword evidence="3" id="KW-1185">Reference proteome</keyword>
<dbReference type="InterPro" id="IPR007492">
    <property type="entry name" value="LytTR_DNA-bd_dom"/>
</dbReference>
<dbReference type="RefSeq" id="WP_112567679.1">
    <property type="nucleotide sequence ID" value="NZ_CP043450.1"/>
</dbReference>
<dbReference type="KEGG" id="mrub:DEO27_017190"/>
<dbReference type="OrthoDB" id="651988at2"/>
<dbReference type="Gene3D" id="2.40.50.1020">
    <property type="entry name" value="LytTr DNA-binding domain"/>
    <property type="match status" value="1"/>
</dbReference>
<accession>A0A5C1I1I1</accession>
<reference evidence="2" key="1">
    <citation type="submission" date="2019-08" db="EMBL/GenBank/DDBJ databases">
        <title>Comparative genome analysis confer to the adaptation heavy metal polluted environment.</title>
        <authorList>
            <person name="Li Y."/>
        </authorList>
    </citation>
    <scope>NUCLEOTIDE SEQUENCE [LARGE SCALE GENOMIC DNA]</scope>
    <source>
        <strain evidence="2">P1</strain>
    </source>
</reference>
<dbReference type="Pfam" id="PF04397">
    <property type="entry name" value="LytTR"/>
    <property type="match status" value="1"/>
</dbReference>
<gene>
    <name evidence="2" type="ORF">DEO27_017190</name>
</gene>
<proteinExistence type="predicted"/>
<evidence type="ECO:0000313" key="3">
    <source>
        <dbReference type="Proteomes" id="UP000251402"/>
    </source>
</evidence>
<protein>
    <submittedName>
        <fullName evidence="2">LytTR family transcriptional regulator</fullName>
    </submittedName>
</protein>
<name>A0A5C1I1I1_9SPHI</name>
<dbReference type="Proteomes" id="UP000251402">
    <property type="component" value="Chromosome"/>
</dbReference>
<evidence type="ECO:0000259" key="1">
    <source>
        <dbReference type="PROSITE" id="PS50930"/>
    </source>
</evidence>
<dbReference type="SMART" id="SM00850">
    <property type="entry name" value="LytTR"/>
    <property type="match status" value="1"/>
</dbReference>
<organism evidence="2 3">
    <name type="scientific">Mucilaginibacter rubeus</name>
    <dbReference type="NCBI Taxonomy" id="2027860"/>
    <lineage>
        <taxon>Bacteria</taxon>
        <taxon>Pseudomonadati</taxon>
        <taxon>Bacteroidota</taxon>
        <taxon>Sphingobacteriia</taxon>
        <taxon>Sphingobacteriales</taxon>
        <taxon>Sphingobacteriaceae</taxon>
        <taxon>Mucilaginibacter</taxon>
    </lineage>
</organism>
<dbReference type="EMBL" id="CP043450">
    <property type="protein sequence ID" value="QEM11689.1"/>
    <property type="molecule type" value="Genomic_DNA"/>
</dbReference>
<dbReference type="GO" id="GO:0003677">
    <property type="term" value="F:DNA binding"/>
    <property type="evidence" value="ECO:0007669"/>
    <property type="project" value="InterPro"/>
</dbReference>
<sequence length="202" mass="24044">MENYNAKTNTVTDFQKKGFDSDFILIKDCLLYIGGNDTIYHNELNHNKITLKQNNNLHENHIVYAIKPHEHHSDRVDPDDVVYQQKAKRWKQSFLVFKNPKYTTVATDNIAFFYIRNNSVSMVCFDKHEYVLSQSLDQITGSVSPDQFFRVNRQYLINFKAIKEAELYFMRKLHIRLVIETPEKLLINKEKSPFFLSWMENR</sequence>
<dbReference type="PROSITE" id="PS50930">
    <property type="entry name" value="HTH_LYTTR"/>
    <property type="match status" value="1"/>
</dbReference>
<dbReference type="AlphaFoldDB" id="A0A5C1I1I1"/>
<evidence type="ECO:0000313" key="2">
    <source>
        <dbReference type="EMBL" id="QEM11689.1"/>
    </source>
</evidence>
<feature type="domain" description="HTH LytTR-type" evidence="1">
    <location>
        <begin position="94"/>
        <end position="166"/>
    </location>
</feature>